<dbReference type="PANTHER" id="PTHR24030">
    <property type="entry name" value="PROTEIN CMSS1"/>
    <property type="match status" value="1"/>
</dbReference>
<proteinExistence type="predicted"/>
<gene>
    <name evidence="1" type="ORF">RHGRI_025807</name>
</gene>
<dbReference type="Proteomes" id="UP000823749">
    <property type="component" value="Chromosome 9"/>
</dbReference>
<dbReference type="GO" id="GO:0030686">
    <property type="term" value="C:90S preribosome"/>
    <property type="evidence" value="ECO:0007669"/>
    <property type="project" value="TreeGrafter"/>
</dbReference>
<organism evidence="1 2">
    <name type="scientific">Rhododendron griersonianum</name>
    <dbReference type="NCBI Taxonomy" id="479676"/>
    <lineage>
        <taxon>Eukaryota</taxon>
        <taxon>Viridiplantae</taxon>
        <taxon>Streptophyta</taxon>
        <taxon>Embryophyta</taxon>
        <taxon>Tracheophyta</taxon>
        <taxon>Spermatophyta</taxon>
        <taxon>Magnoliopsida</taxon>
        <taxon>eudicotyledons</taxon>
        <taxon>Gunneridae</taxon>
        <taxon>Pentapetalae</taxon>
        <taxon>asterids</taxon>
        <taxon>Ericales</taxon>
        <taxon>Ericaceae</taxon>
        <taxon>Ericoideae</taxon>
        <taxon>Rhodoreae</taxon>
        <taxon>Rhododendron</taxon>
    </lineage>
</organism>
<dbReference type="PANTHER" id="PTHR24030:SF0">
    <property type="entry name" value="PROTEIN CMSS1"/>
    <property type="match status" value="1"/>
</dbReference>
<dbReference type="EMBL" id="JACTNZ010000009">
    <property type="protein sequence ID" value="KAG5530980.1"/>
    <property type="molecule type" value="Genomic_DNA"/>
</dbReference>
<evidence type="ECO:0000313" key="2">
    <source>
        <dbReference type="Proteomes" id="UP000823749"/>
    </source>
</evidence>
<name>A0AAV6ISW4_9ERIC</name>
<dbReference type="GO" id="GO:0005634">
    <property type="term" value="C:nucleus"/>
    <property type="evidence" value="ECO:0007669"/>
    <property type="project" value="TreeGrafter"/>
</dbReference>
<dbReference type="InterPro" id="IPR032704">
    <property type="entry name" value="Cms1"/>
</dbReference>
<accession>A0AAV6ISW4</accession>
<protein>
    <submittedName>
        <fullName evidence="1">Uncharacterized protein</fullName>
    </submittedName>
</protein>
<comment type="caution">
    <text evidence="1">The sequence shown here is derived from an EMBL/GenBank/DDBJ whole genome shotgun (WGS) entry which is preliminary data.</text>
</comment>
<sequence length="169" mass="18530">MLCTWIMQINVDALHLDYADKCILELSRGTDQSASNLGEHMKAAFGSSWKEVLCEKQLLEGKIDPGSPALLVISLSALRSLELLSSGVRLSTFVVEGDSDKMCKTEKNLGRMLCARTLLPLILHGRCSLPGWLSRGEVLGGYHVLADVECLDVGLLRSWNPLVVQCKFA</sequence>
<dbReference type="AlphaFoldDB" id="A0AAV6ISW4"/>
<reference evidence="1" key="1">
    <citation type="submission" date="2020-08" db="EMBL/GenBank/DDBJ databases">
        <title>Plant Genome Project.</title>
        <authorList>
            <person name="Zhang R.-G."/>
        </authorList>
    </citation>
    <scope>NUCLEOTIDE SEQUENCE</scope>
    <source>
        <strain evidence="1">WSP0</strain>
        <tissue evidence="1">Leaf</tissue>
    </source>
</reference>
<keyword evidence="2" id="KW-1185">Reference proteome</keyword>
<evidence type="ECO:0000313" key="1">
    <source>
        <dbReference type="EMBL" id="KAG5530980.1"/>
    </source>
</evidence>